<dbReference type="Proteomes" id="UP000095282">
    <property type="component" value="Unplaced"/>
</dbReference>
<dbReference type="eggNOG" id="KOG1778">
    <property type="taxonomic scope" value="Eukaryota"/>
</dbReference>
<protein>
    <submittedName>
        <fullName evidence="6">Histone acetyltransferase</fullName>
    </submittedName>
</protein>
<sequence length="251" mass="29114">MEAQSSSPSPPIVDNNRDMSILTPKVRAFMVKKIASVLVPFPDVNAPYDNRMIELNEYIKYMERKAFERVQTRDDYYTQLAKIILRIYNQRMARPKGPDNDPYSNIPLSHEMADFMGLTEEELEEFDREYNPQDPDSDDEEDSKTHLTRQMRLRVIDKLQSLLFPAPDPFAHYDGRMDNITNKLKQIEAEAFSLSEDRDEYYNIASLKAYRLQKSLKRKGEPYVEQMVKHPAVVTGCEIVEAGCSSLSEDN</sequence>
<name>A0A1I7TNE2_9PELO</name>
<dbReference type="GO" id="GO:0003712">
    <property type="term" value="F:transcription coregulator activity"/>
    <property type="evidence" value="ECO:0007669"/>
    <property type="project" value="InterPro"/>
</dbReference>
<evidence type="ECO:0000313" key="6">
    <source>
        <dbReference type="WBParaSite" id="Csp11.Scaffold629.g10163.t1"/>
    </source>
</evidence>
<keyword evidence="5" id="KW-1185">Reference proteome</keyword>
<dbReference type="STRING" id="1561998.A0A1I7TNE2"/>
<reference evidence="6" key="1">
    <citation type="submission" date="2016-11" db="UniProtKB">
        <authorList>
            <consortium name="WormBaseParasite"/>
        </authorList>
    </citation>
    <scope>IDENTIFICATION</scope>
</reference>
<dbReference type="WBParaSite" id="Csp11.Scaffold629.g10163.t1">
    <property type="protein sequence ID" value="Csp11.Scaffold629.g10163.t1"/>
    <property type="gene ID" value="Csp11.Scaffold629.g10163"/>
</dbReference>
<evidence type="ECO:0000256" key="1">
    <source>
        <dbReference type="ARBA" id="ARBA00023242"/>
    </source>
</evidence>
<evidence type="ECO:0000256" key="3">
    <source>
        <dbReference type="SAM" id="MobiDB-lite"/>
    </source>
</evidence>
<keyword evidence="1" id="KW-0539">Nucleus</keyword>
<dbReference type="Pfam" id="PF02172">
    <property type="entry name" value="KIX"/>
    <property type="match status" value="2"/>
</dbReference>
<dbReference type="AlphaFoldDB" id="A0A1I7TNE2"/>
<dbReference type="InterPro" id="IPR036529">
    <property type="entry name" value="KIX_dom_sf"/>
</dbReference>
<evidence type="ECO:0000259" key="4">
    <source>
        <dbReference type="PROSITE" id="PS50952"/>
    </source>
</evidence>
<dbReference type="InterPro" id="IPR003101">
    <property type="entry name" value="KIX_dom"/>
</dbReference>
<dbReference type="Gene3D" id="1.10.246.20">
    <property type="entry name" value="Coactivator CBP, KIX domain"/>
    <property type="match status" value="2"/>
</dbReference>
<evidence type="ECO:0000313" key="5">
    <source>
        <dbReference type="Proteomes" id="UP000095282"/>
    </source>
</evidence>
<feature type="coiled-coil region" evidence="2">
    <location>
        <begin position="170"/>
        <end position="197"/>
    </location>
</feature>
<feature type="domain" description="KIX" evidence="4">
    <location>
        <begin position="13"/>
        <end position="92"/>
    </location>
</feature>
<feature type="domain" description="KIX" evidence="4">
    <location>
        <begin position="138"/>
        <end position="217"/>
    </location>
</feature>
<organism evidence="5 6">
    <name type="scientific">Caenorhabditis tropicalis</name>
    <dbReference type="NCBI Taxonomy" id="1561998"/>
    <lineage>
        <taxon>Eukaryota</taxon>
        <taxon>Metazoa</taxon>
        <taxon>Ecdysozoa</taxon>
        <taxon>Nematoda</taxon>
        <taxon>Chromadorea</taxon>
        <taxon>Rhabditida</taxon>
        <taxon>Rhabditina</taxon>
        <taxon>Rhabditomorpha</taxon>
        <taxon>Rhabditoidea</taxon>
        <taxon>Rhabditidae</taxon>
        <taxon>Peloderinae</taxon>
        <taxon>Caenorhabditis</taxon>
    </lineage>
</organism>
<dbReference type="PROSITE" id="PS50952">
    <property type="entry name" value="KIX"/>
    <property type="match status" value="2"/>
</dbReference>
<dbReference type="GO" id="GO:0006355">
    <property type="term" value="P:regulation of DNA-templated transcription"/>
    <property type="evidence" value="ECO:0007669"/>
    <property type="project" value="InterPro"/>
</dbReference>
<proteinExistence type="predicted"/>
<dbReference type="SUPFAM" id="SSF47040">
    <property type="entry name" value="Kix domain of CBP (creb binding protein)"/>
    <property type="match status" value="2"/>
</dbReference>
<evidence type="ECO:0000256" key="2">
    <source>
        <dbReference type="SAM" id="Coils"/>
    </source>
</evidence>
<feature type="region of interest" description="Disordered" evidence="3">
    <location>
        <begin position="124"/>
        <end position="146"/>
    </location>
</feature>
<accession>A0A1I7TNE2</accession>
<keyword evidence="2" id="KW-0175">Coiled coil</keyword>